<keyword evidence="2" id="KW-1185">Reference proteome</keyword>
<evidence type="ECO:0000313" key="1">
    <source>
        <dbReference type="EMBL" id="KAI4870539.1"/>
    </source>
</evidence>
<protein>
    <submittedName>
        <fullName evidence="1">Uncharacterized protein</fullName>
    </submittedName>
</protein>
<evidence type="ECO:0000313" key="2">
    <source>
        <dbReference type="Proteomes" id="UP001497700"/>
    </source>
</evidence>
<gene>
    <name evidence="1" type="ORF">F4820DRAFT_402551</name>
</gene>
<sequence>MFEYRIKTTPTGRQQFVRSQSFSHHHDHDHHRHHYRTRCFDNCAGISLDQWNTLCGQNKTLIGDNDALTRENQTLKSDLQATSQENGRLIAYNQQMIDEIEVLRRSHSHDSDTTERFRRRVAALKTEVDNKDREIRRIEKENDTFATRIRVLTQTVSDHARRIADMTTDLINWEKRSDKFEGWYNDMKSKFENVRRLVASQTRELDDKNILIEEQRRMIRRLETALPPPRRRYSCV</sequence>
<reference evidence="1 2" key="1">
    <citation type="journal article" date="2022" name="New Phytol.">
        <title>Ecological generalism drives hyperdiversity of secondary metabolite gene clusters in xylarialean endophytes.</title>
        <authorList>
            <person name="Franco M.E.E."/>
            <person name="Wisecaver J.H."/>
            <person name="Arnold A.E."/>
            <person name="Ju Y.M."/>
            <person name="Slot J.C."/>
            <person name="Ahrendt S."/>
            <person name="Moore L.P."/>
            <person name="Eastman K.E."/>
            <person name="Scott K."/>
            <person name="Konkel Z."/>
            <person name="Mondo S.J."/>
            <person name="Kuo A."/>
            <person name="Hayes R.D."/>
            <person name="Haridas S."/>
            <person name="Andreopoulos B."/>
            <person name="Riley R."/>
            <person name="LaButti K."/>
            <person name="Pangilinan J."/>
            <person name="Lipzen A."/>
            <person name="Amirebrahimi M."/>
            <person name="Yan J."/>
            <person name="Adam C."/>
            <person name="Keymanesh K."/>
            <person name="Ng V."/>
            <person name="Louie K."/>
            <person name="Northen T."/>
            <person name="Drula E."/>
            <person name="Henrissat B."/>
            <person name="Hsieh H.M."/>
            <person name="Youens-Clark K."/>
            <person name="Lutzoni F."/>
            <person name="Miadlikowska J."/>
            <person name="Eastwood D.C."/>
            <person name="Hamelin R.C."/>
            <person name="Grigoriev I.V."/>
            <person name="U'Ren J.M."/>
        </authorList>
    </citation>
    <scope>NUCLEOTIDE SEQUENCE [LARGE SCALE GENOMIC DNA]</scope>
    <source>
        <strain evidence="1 2">CBS 119005</strain>
    </source>
</reference>
<dbReference type="EMBL" id="MU393423">
    <property type="protein sequence ID" value="KAI4870539.1"/>
    <property type="molecule type" value="Genomic_DNA"/>
</dbReference>
<dbReference type="Proteomes" id="UP001497700">
    <property type="component" value="Unassembled WGS sequence"/>
</dbReference>
<accession>A0ACB9ZH84</accession>
<organism evidence="1 2">
    <name type="scientific">Hypoxylon rubiginosum</name>
    <dbReference type="NCBI Taxonomy" id="110542"/>
    <lineage>
        <taxon>Eukaryota</taxon>
        <taxon>Fungi</taxon>
        <taxon>Dikarya</taxon>
        <taxon>Ascomycota</taxon>
        <taxon>Pezizomycotina</taxon>
        <taxon>Sordariomycetes</taxon>
        <taxon>Xylariomycetidae</taxon>
        <taxon>Xylariales</taxon>
        <taxon>Hypoxylaceae</taxon>
        <taxon>Hypoxylon</taxon>
    </lineage>
</organism>
<name>A0ACB9ZH84_9PEZI</name>
<comment type="caution">
    <text evidence="1">The sequence shown here is derived from an EMBL/GenBank/DDBJ whole genome shotgun (WGS) entry which is preliminary data.</text>
</comment>
<proteinExistence type="predicted"/>